<evidence type="ECO:0000313" key="3">
    <source>
        <dbReference type="EMBL" id="ABE64317.1"/>
    </source>
</evidence>
<sequence length="107" mass="11832">MDVRMTTAGLAMGALVLLLPGAMLSAGGAQAQTAARSTDRAVPSDVSARTRKRRPRVRIYRQDERGVYPSYNPGPDAVRDCTAYYVQEFRPSGTVIVPRMNCYWRHG</sequence>
<dbReference type="EMBL" id="CP000319">
    <property type="protein sequence ID" value="ABE64317.1"/>
    <property type="molecule type" value="Genomic_DNA"/>
</dbReference>
<dbReference type="KEGG" id="nha:Nham_3589"/>
<evidence type="ECO:0000256" key="1">
    <source>
        <dbReference type="SAM" id="MobiDB-lite"/>
    </source>
</evidence>
<dbReference type="OrthoDB" id="7961571at2"/>
<feature type="region of interest" description="Disordered" evidence="1">
    <location>
        <begin position="33"/>
        <end position="53"/>
    </location>
</feature>
<evidence type="ECO:0000256" key="2">
    <source>
        <dbReference type="SAM" id="SignalP"/>
    </source>
</evidence>
<organism evidence="3 4">
    <name type="scientific">Nitrobacter hamburgensis (strain DSM 10229 / NCIMB 13809 / X14)</name>
    <dbReference type="NCBI Taxonomy" id="323097"/>
    <lineage>
        <taxon>Bacteria</taxon>
        <taxon>Pseudomonadati</taxon>
        <taxon>Pseudomonadota</taxon>
        <taxon>Alphaproteobacteria</taxon>
        <taxon>Hyphomicrobiales</taxon>
        <taxon>Nitrobacteraceae</taxon>
        <taxon>Nitrobacter</taxon>
    </lineage>
</organism>
<feature type="signal peptide" evidence="2">
    <location>
        <begin position="1"/>
        <end position="31"/>
    </location>
</feature>
<name>Q1QHI0_NITHX</name>
<protein>
    <submittedName>
        <fullName evidence="3">Uncharacterized protein</fullName>
    </submittedName>
</protein>
<feature type="chain" id="PRO_5004196127" evidence="2">
    <location>
        <begin position="32"/>
        <end position="107"/>
    </location>
</feature>
<keyword evidence="4" id="KW-1185">Reference proteome</keyword>
<dbReference type="eggNOG" id="ENOG502ZYRA">
    <property type="taxonomic scope" value="Bacteria"/>
</dbReference>
<keyword evidence="2" id="KW-0732">Signal</keyword>
<accession>Q1QHI0</accession>
<dbReference type="STRING" id="323097.Nham_3589"/>
<proteinExistence type="predicted"/>
<dbReference type="RefSeq" id="WP_011511958.1">
    <property type="nucleotide sequence ID" value="NC_007964.1"/>
</dbReference>
<gene>
    <name evidence="3" type="ordered locus">Nham_3589</name>
</gene>
<dbReference type="Proteomes" id="UP000001953">
    <property type="component" value="Chromosome"/>
</dbReference>
<evidence type="ECO:0000313" key="4">
    <source>
        <dbReference type="Proteomes" id="UP000001953"/>
    </source>
</evidence>
<dbReference type="HOGENOM" id="CLU_173327_0_0_5"/>
<reference evidence="3 4" key="1">
    <citation type="submission" date="2006-03" db="EMBL/GenBank/DDBJ databases">
        <title>Complete sequence of chromosome of Nitrobacter hamburgensis X14.</title>
        <authorList>
            <consortium name="US DOE Joint Genome Institute"/>
            <person name="Copeland A."/>
            <person name="Lucas S."/>
            <person name="Lapidus A."/>
            <person name="Barry K."/>
            <person name="Detter J.C."/>
            <person name="Glavina del Rio T."/>
            <person name="Hammon N."/>
            <person name="Israni S."/>
            <person name="Dalin E."/>
            <person name="Tice H."/>
            <person name="Pitluck S."/>
            <person name="Chain P."/>
            <person name="Malfatti S."/>
            <person name="Shin M."/>
            <person name="Vergez L."/>
            <person name="Schmutz J."/>
            <person name="Larimer F."/>
            <person name="Land M."/>
            <person name="Hauser L."/>
            <person name="Kyrpides N."/>
            <person name="Ivanova N."/>
            <person name="Ward B."/>
            <person name="Arp D."/>
            <person name="Klotz M."/>
            <person name="Stein L."/>
            <person name="O'Mullan G."/>
            <person name="Starkenburg S."/>
            <person name="Sayavedra L."/>
            <person name="Poret-Peterson A.T."/>
            <person name="Gentry M.E."/>
            <person name="Bruce D."/>
            <person name="Richardson P."/>
        </authorList>
    </citation>
    <scope>NUCLEOTIDE SEQUENCE [LARGE SCALE GENOMIC DNA]</scope>
    <source>
        <strain evidence="4">DSM 10229 / NCIMB 13809 / X14</strain>
    </source>
</reference>
<dbReference type="AlphaFoldDB" id="Q1QHI0"/>